<evidence type="ECO:0000313" key="6">
    <source>
        <dbReference type="Proteomes" id="UP000422572"/>
    </source>
</evidence>
<dbReference type="PANTHER" id="PTHR43334:SF1">
    <property type="entry name" value="3-HYDROXYPROPIONATE--COA LIGASE [ADP-FORMING]"/>
    <property type="match status" value="1"/>
</dbReference>
<dbReference type="GO" id="GO:0005524">
    <property type="term" value="F:ATP binding"/>
    <property type="evidence" value="ECO:0007669"/>
    <property type="project" value="UniProtKB-KW"/>
</dbReference>
<dbReference type="PANTHER" id="PTHR43334">
    <property type="entry name" value="ACETATE--COA LIGASE [ADP-FORMING]"/>
    <property type="match status" value="1"/>
</dbReference>
<keyword evidence="6" id="KW-1185">Reference proteome</keyword>
<dbReference type="SUPFAM" id="SSF52210">
    <property type="entry name" value="Succinyl-CoA synthetase domains"/>
    <property type="match status" value="2"/>
</dbReference>
<evidence type="ECO:0000259" key="4">
    <source>
        <dbReference type="SMART" id="SM00881"/>
    </source>
</evidence>
<organism evidence="5 6">
    <name type="scientific">Streptomyces ficellus</name>
    <dbReference type="NCBI Taxonomy" id="1977088"/>
    <lineage>
        <taxon>Bacteria</taxon>
        <taxon>Bacillati</taxon>
        <taxon>Actinomycetota</taxon>
        <taxon>Actinomycetes</taxon>
        <taxon>Kitasatosporales</taxon>
        <taxon>Streptomycetaceae</taxon>
        <taxon>Streptomyces</taxon>
    </lineage>
</organism>
<dbReference type="Gene3D" id="3.30.1490.20">
    <property type="entry name" value="ATP-grasp fold, A domain"/>
    <property type="match status" value="1"/>
</dbReference>
<name>A0A6I6FD71_9ACTN</name>
<dbReference type="InterPro" id="IPR043938">
    <property type="entry name" value="Ligase_CoA_dom"/>
</dbReference>
<dbReference type="SUPFAM" id="SSF56059">
    <property type="entry name" value="Glutathione synthetase ATP-binding domain-like"/>
    <property type="match status" value="1"/>
</dbReference>
<dbReference type="OrthoDB" id="190266at2"/>
<dbReference type="Pfam" id="PF13549">
    <property type="entry name" value="ATP-grasp_5"/>
    <property type="match status" value="1"/>
</dbReference>
<reference evidence="5 6" key="1">
    <citation type="submission" date="2018-12" db="EMBL/GenBank/DDBJ databases">
        <title>Complete genome sequence of Streptomyces ficellus NRRL8067, the producer of ficellomycin, feldamycin and nojirimycin.</title>
        <authorList>
            <person name="Zhang H."/>
            <person name="Yue R."/>
            <person name="Liu Y."/>
            <person name="Li M."/>
            <person name="Mu H."/>
            <person name="Zhang J."/>
        </authorList>
    </citation>
    <scope>NUCLEOTIDE SEQUENCE [LARGE SCALE GENOMIC DNA]</scope>
    <source>
        <strain evidence="5 6">NRRL 8067</strain>
    </source>
</reference>
<dbReference type="GO" id="GO:0043758">
    <property type="term" value="F:acetate-CoA ligase (ADP-forming) activity"/>
    <property type="evidence" value="ECO:0007669"/>
    <property type="project" value="InterPro"/>
</dbReference>
<dbReference type="EMBL" id="CP034279">
    <property type="protein sequence ID" value="QGV77085.1"/>
    <property type="molecule type" value="Genomic_DNA"/>
</dbReference>
<dbReference type="AlphaFoldDB" id="A0A6I6FD71"/>
<evidence type="ECO:0000256" key="2">
    <source>
        <dbReference type="ARBA" id="ARBA00022741"/>
    </source>
</evidence>
<evidence type="ECO:0000313" key="5">
    <source>
        <dbReference type="EMBL" id="QGV77085.1"/>
    </source>
</evidence>
<dbReference type="KEGG" id="sfic:EIZ62_01565"/>
<gene>
    <name evidence="5" type="ORF">EIZ62_01565</name>
</gene>
<keyword evidence="2" id="KW-0547">Nucleotide-binding</keyword>
<dbReference type="Pfam" id="PF13380">
    <property type="entry name" value="CoA_binding_2"/>
    <property type="match status" value="1"/>
</dbReference>
<dbReference type="InterPro" id="IPR016102">
    <property type="entry name" value="Succinyl-CoA_synth-like"/>
</dbReference>
<proteinExistence type="predicted"/>
<dbReference type="InterPro" id="IPR051538">
    <property type="entry name" value="Acyl-CoA_Synth/Transferase"/>
</dbReference>
<dbReference type="SUPFAM" id="SSF51735">
    <property type="entry name" value="NAD(P)-binding Rossmann-fold domains"/>
    <property type="match status" value="1"/>
</dbReference>
<dbReference type="Proteomes" id="UP000422572">
    <property type="component" value="Chromosome"/>
</dbReference>
<feature type="domain" description="CoA-binding" evidence="4">
    <location>
        <begin position="33"/>
        <end position="128"/>
    </location>
</feature>
<dbReference type="Gene3D" id="3.40.50.261">
    <property type="entry name" value="Succinyl-CoA synthetase domains"/>
    <property type="match status" value="2"/>
</dbReference>
<dbReference type="RefSeq" id="WP_156690908.1">
    <property type="nucleotide sequence ID" value="NZ_CP034279.1"/>
</dbReference>
<evidence type="ECO:0000256" key="1">
    <source>
        <dbReference type="ARBA" id="ARBA00022598"/>
    </source>
</evidence>
<protein>
    <submittedName>
        <fullName evidence="5">CoA-binding protein</fullName>
    </submittedName>
</protein>
<sequence>MAPAPPPPPSASATAAPTDVVARPAAGRDLTALFDPTSVAVVGASDDPAKYGHAISAQVLRAPHRRPVHLVNRRGGTVLGRTAATSLAAVGEPVDLVVISVPGAGFEAAVDDALACGARALVAITAGFAETGAAGLARQRAVTDRVRDAGAVLVGPNCLGIMDSTTELYLASDTFDPGGIALLSQSGNLALELKLRLAPHGAGFSRFVSLGNQADVTLVDLLDDCARHDGTSAIAVYAEDFGDGRAFAEVAAAAGKPVVLLTAGRGAASARSARSHTGALTTSADVVAAACRDAGVHLVSTVRELTVVLAALGTRHRTAGRRTAVFTDGGGHGAVAADAAEAAGLDVPELGPGAQARLRTVLWEQSAVGNPVDLAGMGEQDPRSYAAAVGALLASDDVDSVLMTGYFGGYAASGDGLGGGGTALSEGEARAAQDIAREYVTRSKPLVVQSMYPDSPSCRILAQGGVPVFGATEDAARALAALTVTGPAGRAGSVGVPPLPEPATPLTDPGYHCVRELLTAAGVRFPVAYDISGEDELLAAAARFDGPYVLKALHLLHKSDAGGVALRLPDRAALLAAYRDMHARLGAPAYSVEAMADLSDGVELIVGVNRDPRFGPVAMVGLGGILTETLRDVAFSLAPVPAPRAERLLRGLRTAGLLAGVRGRPAVDVTAAAEAVARITAVAAAHPEIAELEVNPLLVRPGGALALDARAVLA</sequence>
<dbReference type="InterPro" id="IPR032875">
    <property type="entry name" value="Succ_CoA_lig_flav_dom"/>
</dbReference>
<dbReference type="Pfam" id="PF19045">
    <property type="entry name" value="Ligase_CoA_2"/>
    <property type="match status" value="1"/>
</dbReference>
<dbReference type="InterPro" id="IPR036291">
    <property type="entry name" value="NAD(P)-bd_dom_sf"/>
</dbReference>
<keyword evidence="3" id="KW-0067">ATP-binding</keyword>
<dbReference type="Gene3D" id="3.40.50.720">
    <property type="entry name" value="NAD(P)-binding Rossmann-like Domain"/>
    <property type="match status" value="1"/>
</dbReference>
<keyword evidence="1" id="KW-0436">Ligase</keyword>
<evidence type="ECO:0000256" key="3">
    <source>
        <dbReference type="ARBA" id="ARBA00022840"/>
    </source>
</evidence>
<dbReference type="Gene3D" id="3.30.470.20">
    <property type="entry name" value="ATP-grasp fold, B domain"/>
    <property type="match status" value="1"/>
</dbReference>
<dbReference type="InterPro" id="IPR013815">
    <property type="entry name" value="ATP_grasp_subdomain_1"/>
</dbReference>
<accession>A0A6I6FD71</accession>
<dbReference type="SMART" id="SM00881">
    <property type="entry name" value="CoA_binding"/>
    <property type="match status" value="1"/>
</dbReference>
<dbReference type="Pfam" id="PF13607">
    <property type="entry name" value="Succ_CoA_lig"/>
    <property type="match status" value="1"/>
</dbReference>
<dbReference type="InterPro" id="IPR003781">
    <property type="entry name" value="CoA-bd"/>
</dbReference>